<dbReference type="Pfam" id="PF16900">
    <property type="entry name" value="REPA_OB_2"/>
    <property type="match status" value="1"/>
</dbReference>
<dbReference type="InterPro" id="IPR013955">
    <property type="entry name" value="Rep_factor-A_C"/>
</dbReference>
<dbReference type="InterPro" id="IPR047192">
    <property type="entry name" value="Euk_RPA1_DBD_C"/>
</dbReference>
<dbReference type="PANTHER" id="PTHR47165">
    <property type="entry name" value="OS03G0429900 PROTEIN"/>
    <property type="match status" value="1"/>
</dbReference>
<dbReference type="PANTHER" id="PTHR47165:SF4">
    <property type="entry name" value="OS03G0429900 PROTEIN"/>
    <property type="match status" value="1"/>
</dbReference>
<dbReference type="Proteomes" id="UP000887540">
    <property type="component" value="Unplaced"/>
</dbReference>
<dbReference type="Pfam" id="PF08646">
    <property type="entry name" value="Rep_fac-A_C"/>
    <property type="match status" value="1"/>
</dbReference>
<dbReference type="SUPFAM" id="SSF50249">
    <property type="entry name" value="Nucleic acid-binding proteins"/>
    <property type="match status" value="3"/>
</dbReference>
<evidence type="ECO:0000256" key="2">
    <source>
        <dbReference type="ARBA" id="ARBA00005690"/>
    </source>
</evidence>
<keyword evidence="8 11" id="KW-0539">Nucleus</keyword>
<dbReference type="GO" id="GO:0006281">
    <property type="term" value="P:DNA repair"/>
    <property type="evidence" value="ECO:0007669"/>
    <property type="project" value="InterPro"/>
</dbReference>
<dbReference type="AlphaFoldDB" id="A0A914EJ86"/>
<dbReference type="GO" id="GO:0006310">
    <property type="term" value="P:DNA recombination"/>
    <property type="evidence" value="ECO:0007669"/>
    <property type="project" value="InterPro"/>
</dbReference>
<evidence type="ECO:0000256" key="4">
    <source>
        <dbReference type="ARBA" id="ARBA00022723"/>
    </source>
</evidence>
<keyword evidence="15" id="KW-1185">Reference proteome</keyword>
<dbReference type="GO" id="GO:0008270">
    <property type="term" value="F:zinc ion binding"/>
    <property type="evidence" value="ECO:0007669"/>
    <property type="project" value="UniProtKB-KW"/>
</dbReference>
<feature type="domain" description="Replication protein A OB" evidence="14">
    <location>
        <begin position="193"/>
        <end position="282"/>
    </location>
</feature>
<dbReference type="Gene3D" id="2.40.50.140">
    <property type="entry name" value="Nucleic acid-binding proteins"/>
    <property type="match status" value="3"/>
</dbReference>
<dbReference type="FunFam" id="2.40.50.140:FF:000064">
    <property type="entry name" value="Replication protein A subunit"/>
    <property type="match status" value="1"/>
</dbReference>
<evidence type="ECO:0000256" key="6">
    <source>
        <dbReference type="ARBA" id="ARBA00022833"/>
    </source>
</evidence>
<dbReference type="InterPro" id="IPR012340">
    <property type="entry name" value="NA-bd_OB-fold"/>
</dbReference>
<comment type="subunit">
    <text evidence="10 11">Component of the heterotrimeric canonical replication protein A complex (RPA).</text>
</comment>
<evidence type="ECO:0000313" key="15">
    <source>
        <dbReference type="Proteomes" id="UP000887540"/>
    </source>
</evidence>
<dbReference type="FunFam" id="2.40.50.140:FF:000041">
    <property type="entry name" value="Replication protein A subunit"/>
    <property type="match status" value="1"/>
</dbReference>
<dbReference type="InterPro" id="IPR004591">
    <property type="entry name" value="Rfa1"/>
</dbReference>
<evidence type="ECO:0000256" key="8">
    <source>
        <dbReference type="ARBA" id="ARBA00023242"/>
    </source>
</evidence>
<sequence length="511" mass="58679">MTNAPSTSARTTTFSARNPAQIRPGKHQSNEMNDSIVIKSKRRCSHDPEITPLSVLTPFVLRWRICGIANLCELREPSSPTASVKKIFHFQITDENGDAIRLSSFDTTAEKFYATVQNNQCYYISGGGRVCYYISGGGRVVPRKKQYNCTPHDYEIVLSNECEVEFCEDKNIPQPKFGLYNLHRLNEVHKFVNESMDVIAIVDRVNETTDVVVRKDNSTLKKKSVELIDKSSVIVELILWGDQTKRVTDRHLGQVIAIRGAFVREFMNGFSLSCYGSSEIEFNPPCKELNELVKWYQLNRDKIQPKSLSQGAGIALPRDLRLIGLASQPRMMAELDNVYFNIIGFVSNHQQNVVYKACPEAECKKKVQPVEETPNLYRCEKCNKNTPNFKFLYNFRFELTDFTGTYWVTAFDDQAEKIIGHTADEIGQLQEQNNLEYVKIMQRLMWNKPMNYRLRAKHETYQDVARVVWSVNDVKPVNYKQYNEILKETIGCLNSENATTPVKPRTSLRRS</sequence>
<evidence type="ECO:0000256" key="9">
    <source>
        <dbReference type="ARBA" id="ARBA00058595"/>
    </source>
</evidence>
<dbReference type="InterPro" id="IPR031657">
    <property type="entry name" value="REPA_OB_2"/>
</dbReference>
<dbReference type="GO" id="GO:0005634">
    <property type="term" value="C:nucleus"/>
    <property type="evidence" value="ECO:0007669"/>
    <property type="project" value="UniProtKB-SubCell"/>
</dbReference>
<dbReference type="CDD" id="cd04476">
    <property type="entry name" value="RPA1_DBD_C"/>
    <property type="match status" value="1"/>
</dbReference>
<evidence type="ECO:0000259" key="13">
    <source>
        <dbReference type="Pfam" id="PF08646"/>
    </source>
</evidence>
<comment type="subcellular location">
    <subcellularLocation>
        <location evidence="1 11">Nucleus</location>
    </subcellularLocation>
</comment>
<feature type="domain" description="Replication factor A C-terminal" evidence="13">
    <location>
        <begin position="339"/>
        <end position="485"/>
    </location>
</feature>
<comment type="similarity">
    <text evidence="2 11">Belongs to the replication factor A protein 1 family.</text>
</comment>
<evidence type="ECO:0000313" key="16">
    <source>
        <dbReference type="WBParaSite" id="ACRNAN_scaffold8790.g16744.t1"/>
    </source>
</evidence>
<evidence type="ECO:0000256" key="7">
    <source>
        <dbReference type="ARBA" id="ARBA00023125"/>
    </source>
</evidence>
<proteinExistence type="inferred from homology"/>
<evidence type="ECO:0000256" key="5">
    <source>
        <dbReference type="ARBA" id="ARBA00022771"/>
    </source>
</evidence>
<dbReference type="CDD" id="cd04475">
    <property type="entry name" value="RPA1_DBD_B"/>
    <property type="match status" value="1"/>
</dbReference>
<feature type="compositionally biased region" description="Low complexity" evidence="12">
    <location>
        <begin position="1"/>
        <end position="17"/>
    </location>
</feature>
<dbReference type="WBParaSite" id="ACRNAN_scaffold8790.g16744.t1">
    <property type="protein sequence ID" value="ACRNAN_scaffold8790.g16744.t1"/>
    <property type="gene ID" value="ACRNAN_scaffold8790.g16744"/>
</dbReference>
<evidence type="ECO:0000256" key="11">
    <source>
        <dbReference type="RuleBase" id="RU364130"/>
    </source>
</evidence>
<evidence type="ECO:0000256" key="1">
    <source>
        <dbReference type="ARBA" id="ARBA00004123"/>
    </source>
</evidence>
<keyword evidence="5 11" id="KW-0863">Zinc-finger</keyword>
<keyword evidence="7 11" id="KW-0238">DNA-binding</keyword>
<evidence type="ECO:0000256" key="10">
    <source>
        <dbReference type="ARBA" id="ARBA00062035"/>
    </source>
</evidence>
<keyword evidence="4 11" id="KW-0479">Metal-binding</keyword>
<dbReference type="NCBIfam" id="TIGR00617">
    <property type="entry name" value="rpa1"/>
    <property type="match status" value="1"/>
</dbReference>
<evidence type="ECO:0000259" key="14">
    <source>
        <dbReference type="Pfam" id="PF16900"/>
    </source>
</evidence>
<comment type="function">
    <text evidence="9 11">As part of the heterotrimeric replication protein A complex (RPA/RP-A), binds and stabilizes single-stranded DNA intermediates, that form during DNA replication or upon DNA stress. It prevents their reannealing and in parallel, recruits and activates different proteins and complexes involved in DNA metabolism. Thereby, it plays an essential role both in DNA replication and the cellular response to DNA damage.</text>
</comment>
<dbReference type="GO" id="GO:0006260">
    <property type="term" value="P:DNA replication"/>
    <property type="evidence" value="ECO:0007669"/>
    <property type="project" value="UniProtKB-KW"/>
</dbReference>
<accession>A0A914EJ86</accession>
<reference evidence="16" key="1">
    <citation type="submission" date="2022-11" db="UniProtKB">
        <authorList>
            <consortium name="WormBaseParasite"/>
        </authorList>
    </citation>
    <scope>IDENTIFICATION</scope>
</reference>
<protein>
    <recommendedName>
        <fullName evidence="11">Replication protein A subunit</fullName>
    </recommendedName>
</protein>
<keyword evidence="6 11" id="KW-0862">Zinc</keyword>
<feature type="region of interest" description="Disordered" evidence="12">
    <location>
        <begin position="1"/>
        <end position="33"/>
    </location>
</feature>
<name>A0A914EJ86_9BILA</name>
<keyword evidence="3 11" id="KW-0235">DNA replication</keyword>
<evidence type="ECO:0000256" key="3">
    <source>
        <dbReference type="ARBA" id="ARBA00022705"/>
    </source>
</evidence>
<dbReference type="FunFam" id="2.40.50.140:FF:000090">
    <property type="entry name" value="Replication protein A subunit"/>
    <property type="match status" value="1"/>
</dbReference>
<dbReference type="GO" id="GO:0003677">
    <property type="term" value="F:DNA binding"/>
    <property type="evidence" value="ECO:0007669"/>
    <property type="project" value="UniProtKB-KW"/>
</dbReference>
<organism evidence="15 16">
    <name type="scientific">Acrobeloides nanus</name>
    <dbReference type="NCBI Taxonomy" id="290746"/>
    <lineage>
        <taxon>Eukaryota</taxon>
        <taxon>Metazoa</taxon>
        <taxon>Ecdysozoa</taxon>
        <taxon>Nematoda</taxon>
        <taxon>Chromadorea</taxon>
        <taxon>Rhabditida</taxon>
        <taxon>Tylenchina</taxon>
        <taxon>Cephalobomorpha</taxon>
        <taxon>Cephaloboidea</taxon>
        <taxon>Cephalobidae</taxon>
        <taxon>Acrobeloides</taxon>
    </lineage>
</organism>
<evidence type="ECO:0000256" key="12">
    <source>
        <dbReference type="SAM" id="MobiDB-lite"/>
    </source>
</evidence>